<feature type="domain" description="Carboxylesterase type B" evidence="5">
    <location>
        <begin position="452"/>
        <end position="794"/>
    </location>
</feature>
<dbReference type="SUPFAM" id="SSF89372">
    <property type="entry name" value="Fucose-specific lectin"/>
    <property type="match status" value="1"/>
</dbReference>
<dbReference type="InterPro" id="IPR019826">
    <property type="entry name" value="Carboxylesterase_B_AS"/>
</dbReference>
<feature type="domain" description="Carboxylesterase type B" evidence="5">
    <location>
        <begin position="806"/>
        <end position="930"/>
    </location>
</feature>
<keyword evidence="4" id="KW-1133">Transmembrane helix</keyword>
<evidence type="ECO:0000256" key="4">
    <source>
        <dbReference type="SAM" id="Phobius"/>
    </source>
</evidence>
<keyword evidence="7" id="KW-1185">Reference proteome</keyword>
<name>A0AAD9W4G3_PHOAM</name>
<feature type="region of interest" description="Disordered" evidence="3">
    <location>
        <begin position="1"/>
        <end position="20"/>
    </location>
</feature>
<organism evidence="6 7">
    <name type="scientific">Phomopsis amygdali</name>
    <name type="common">Fusicoccum amygdali</name>
    <dbReference type="NCBI Taxonomy" id="1214568"/>
    <lineage>
        <taxon>Eukaryota</taxon>
        <taxon>Fungi</taxon>
        <taxon>Dikarya</taxon>
        <taxon>Ascomycota</taxon>
        <taxon>Pezizomycotina</taxon>
        <taxon>Sordariomycetes</taxon>
        <taxon>Sordariomycetidae</taxon>
        <taxon>Diaporthales</taxon>
        <taxon>Diaporthaceae</taxon>
        <taxon>Diaporthe</taxon>
    </lineage>
</organism>
<evidence type="ECO:0000259" key="5">
    <source>
        <dbReference type="Pfam" id="PF00135"/>
    </source>
</evidence>
<comment type="similarity">
    <text evidence="1">Belongs to the type-B carboxylesterase/lipase family.</text>
</comment>
<evidence type="ECO:0000256" key="3">
    <source>
        <dbReference type="SAM" id="MobiDB-lite"/>
    </source>
</evidence>
<keyword evidence="2" id="KW-0378">Hydrolase</keyword>
<dbReference type="Proteomes" id="UP001265746">
    <property type="component" value="Unassembled WGS sequence"/>
</dbReference>
<dbReference type="PANTHER" id="PTHR11559">
    <property type="entry name" value="CARBOXYLESTERASE"/>
    <property type="match status" value="1"/>
</dbReference>
<feature type="compositionally biased region" description="Polar residues" evidence="3">
    <location>
        <begin position="1"/>
        <end position="12"/>
    </location>
</feature>
<feature type="region of interest" description="Disordered" evidence="3">
    <location>
        <begin position="63"/>
        <end position="84"/>
    </location>
</feature>
<sequence length="957" mass="102727">MSQHTTYETNPIFTPDLKDAPRSKNGHARLKLFGSTILIAIFSMVIGGVGGWQVTEYLLNRTSSDKSGGEGSTGSDSGSGTSIGRQCTVNDTLISTSLVRSGTALAATGWRYGTEHTIWLYFQGRDDSLQSVIYDSLYGSWAGPTTLSLDERAVAGTSLTATTLLWNRNPGEPPQPQAQLVYQDISGTLKGLVWRSGYPSVGWRAGIGNQGFAATSGSGLASFAPGFYLQGSNGSVSETIFNGTYTALKTLPISPASGTPLLAIPRTKSHSGNELRLFFRRDMDGQIAVFERYPNFTAVYDTDGEPVLPFGTANERSNLAGFTVAGYADTDELNTMILMQDVSSGNITYTWIGDASGWQDSTTDEVFHGAGVGGMSCVTAATTWAGYGVKPLEVSNDMNKCYFLVNGRIKEVWQRAVDNPLIPQSTMARILSIAAALLLGPATALGGLGSSSPTANTTSGLIIGHAAPNRSEVTEFLGIRYAEPPVGDLRFAPPKRYNAPPGTVHNASDWAADCLSNKPPVSPFPNFSEPSGFRVWNMFAAQTGNPSSEDCLSLNIWTKTPNNTAKKPVLVWFHGGRFQIPGPHSPFYNGKYLSAAEDVVVVTPNYRLGIFGFSGAPGLAQNAALRDHRSAVEWVRDNVASFGGDPSRITIFGQSAGGAAVDYFSFAWKDDPIVAGLISHSGTSLSFNPNTRAYAQSIFFNVSQAIGCGGPDEDAASVVNCVRQANASTILAASAKVPALPTIALAQATFHPTVDEELVFSDYEARARNGSFARIPYLLGNTNFESGWYKLSAYAAKLNLSEPQWDLFNQRAFTCPTGAQARYRVQQLVPTWRYRYHGEWDNLRLYNSTAGLGPRGSGAYHGSDVEMVFGTGQDVSLVENSEQENAVSAYMMGAWASFAKDPAQGLLDYGWPTYDPTSDTLVQLALNDSVEPQFAEPSLYDDPCPEINDPLPGQGAF</sequence>
<protein>
    <recommendedName>
        <fullName evidence="5">Carboxylesterase type B domain-containing protein</fullName>
    </recommendedName>
</protein>
<keyword evidence="4" id="KW-0472">Membrane</keyword>
<feature type="compositionally biased region" description="Low complexity" evidence="3">
    <location>
        <begin position="73"/>
        <end position="84"/>
    </location>
</feature>
<dbReference type="GO" id="GO:0016787">
    <property type="term" value="F:hydrolase activity"/>
    <property type="evidence" value="ECO:0007669"/>
    <property type="project" value="UniProtKB-KW"/>
</dbReference>
<dbReference type="SUPFAM" id="SSF53474">
    <property type="entry name" value="alpha/beta-Hydrolases"/>
    <property type="match status" value="1"/>
</dbReference>
<reference evidence="6" key="1">
    <citation type="submission" date="2023-06" db="EMBL/GenBank/DDBJ databases">
        <authorList>
            <person name="Noh H."/>
        </authorList>
    </citation>
    <scope>NUCLEOTIDE SEQUENCE</scope>
    <source>
        <strain evidence="6">DUCC20226</strain>
    </source>
</reference>
<feature type="region of interest" description="Disordered" evidence="3">
    <location>
        <begin position="935"/>
        <end position="957"/>
    </location>
</feature>
<dbReference type="InterPro" id="IPR029058">
    <property type="entry name" value="AB_hydrolase_fold"/>
</dbReference>
<dbReference type="InterPro" id="IPR050309">
    <property type="entry name" value="Type-B_Carboxylest/Lipase"/>
</dbReference>
<evidence type="ECO:0000313" key="7">
    <source>
        <dbReference type="Proteomes" id="UP001265746"/>
    </source>
</evidence>
<dbReference type="Pfam" id="PF00135">
    <property type="entry name" value="COesterase"/>
    <property type="match status" value="2"/>
</dbReference>
<dbReference type="Gene3D" id="2.120.10.70">
    <property type="entry name" value="Fucose-specific lectin"/>
    <property type="match status" value="1"/>
</dbReference>
<evidence type="ECO:0000313" key="6">
    <source>
        <dbReference type="EMBL" id="KAK2607749.1"/>
    </source>
</evidence>
<comment type="caution">
    <text evidence="6">The sequence shown here is derived from an EMBL/GenBank/DDBJ whole genome shotgun (WGS) entry which is preliminary data.</text>
</comment>
<dbReference type="Gene3D" id="3.40.50.1820">
    <property type="entry name" value="alpha/beta hydrolase"/>
    <property type="match status" value="1"/>
</dbReference>
<feature type="transmembrane region" description="Helical" evidence="4">
    <location>
        <begin position="32"/>
        <end position="54"/>
    </location>
</feature>
<accession>A0AAD9W4G3</accession>
<keyword evidence="4" id="KW-0812">Transmembrane</keyword>
<evidence type="ECO:0000256" key="1">
    <source>
        <dbReference type="ARBA" id="ARBA00005964"/>
    </source>
</evidence>
<proteinExistence type="inferred from homology"/>
<dbReference type="InterPro" id="IPR002018">
    <property type="entry name" value="CarbesteraseB"/>
</dbReference>
<dbReference type="AlphaFoldDB" id="A0AAD9W4G3"/>
<evidence type="ECO:0000256" key="2">
    <source>
        <dbReference type="ARBA" id="ARBA00022801"/>
    </source>
</evidence>
<dbReference type="EMBL" id="JAUJFL010000003">
    <property type="protein sequence ID" value="KAK2607749.1"/>
    <property type="molecule type" value="Genomic_DNA"/>
</dbReference>
<dbReference type="PROSITE" id="PS00122">
    <property type="entry name" value="CARBOXYLESTERASE_B_1"/>
    <property type="match status" value="1"/>
</dbReference>
<gene>
    <name evidence="6" type="ORF">N8I77_006403</name>
</gene>